<proteinExistence type="predicted"/>
<dbReference type="RefSeq" id="WP_326927740.1">
    <property type="nucleotide sequence ID" value="NZ_CP123443.1"/>
</dbReference>
<sequence>MKSNLGIMGMKGAGTALRLMAILAFTGLCLNLLLSPLVARGSSGSSSESEEEKGAPELVAFVSDSNAGFDKDVRKNLNSDSRKYSMPVQIEKLDGLLNSDLGLYKKVAIIAYISDIEGDILGKILELQGSEPDKYELWLTYTGSDAPALPEGIDAATSASKQSYSEYGYGQNIVPHLFQ</sequence>
<evidence type="ECO:0000313" key="2">
    <source>
        <dbReference type="Proteomes" id="UP001228690"/>
    </source>
</evidence>
<evidence type="ECO:0000313" key="1">
    <source>
        <dbReference type="EMBL" id="WGK69555.1"/>
    </source>
</evidence>
<evidence type="ECO:0008006" key="3">
    <source>
        <dbReference type="Google" id="ProtNLM"/>
    </source>
</evidence>
<accession>A0ABY8MJL0</accession>
<keyword evidence="2" id="KW-1185">Reference proteome</keyword>
<reference evidence="1 2" key="1">
    <citation type="submission" date="2023-04" db="EMBL/GenBank/DDBJ databases">
        <title>Spirochaete genome identified in red abalone sample constitutes a novel genus.</title>
        <authorList>
            <person name="Sharma S.P."/>
            <person name="Purcell C.M."/>
            <person name="Hyde J.R."/>
            <person name="Severin A.J."/>
        </authorList>
    </citation>
    <scope>NUCLEOTIDE SEQUENCE [LARGE SCALE GENOMIC DNA]</scope>
    <source>
        <strain evidence="1 2">SP-2023</strain>
    </source>
</reference>
<dbReference type="Proteomes" id="UP001228690">
    <property type="component" value="Chromosome"/>
</dbReference>
<dbReference type="EMBL" id="CP123443">
    <property type="protein sequence ID" value="WGK69555.1"/>
    <property type="molecule type" value="Genomic_DNA"/>
</dbReference>
<protein>
    <recommendedName>
        <fullName evidence="3">TPM domain-containing protein</fullName>
    </recommendedName>
</protein>
<organism evidence="1 2">
    <name type="scientific">Candidatus Haliotispira prima</name>
    <dbReference type="NCBI Taxonomy" id="3034016"/>
    <lineage>
        <taxon>Bacteria</taxon>
        <taxon>Pseudomonadati</taxon>
        <taxon>Spirochaetota</taxon>
        <taxon>Spirochaetia</taxon>
        <taxon>Spirochaetales</taxon>
        <taxon>Spirochaetaceae</taxon>
        <taxon>Candidatus Haliotispira</taxon>
    </lineage>
</organism>
<gene>
    <name evidence="1" type="ORF">P0082_01455</name>
</gene>
<name>A0ABY8MJL0_9SPIO</name>